<dbReference type="Gene3D" id="3.40.50.300">
    <property type="entry name" value="P-loop containing nucleotide triphosphate hydrolases"/>
    <property type="match status" value="1"/>
</dbReference>
<evidence type="ECO:0000256" key="1">
    <source>
        <dbReference type="ARBA" id="ARBA00004496"/>
    </source>
</evidence>
<sequence>MIVATAGHVDHGKTALIKALTGTDTDRLPEEKKRGLTIELGFAYHHNEDIAVGFIDVPGHQKFIANMLTGIAALDLALLVIAADDGPMPQTYEHLAALNLMGLTRAAIVITKTDRVNSEQLRTVIAQVNQLVANTHFAKSPYFYVSSLQGDGIDLLRQHILQCAQSGPSRSTEGNFRLAVDRRFVVDGIGLIVTGTVHSGSIAVDDEVVISPTGQRARIRSMHQENRAVSASSAGHRCAINLTGAAITINTVTPGSWIVHPSAHHPRQLFDGKLRVLPSELKPLQHWTPVHVHIGASHLTGRVAVLTDNKIIFPGDEGDIQIVLEQSIPVIWNDKFIIRDQSATRLIGGGHITDPNAAAQNRAKPWRKNDRNAHGLSSANEALLQLATLHPEGYIATQFLDGRNMTATEREKLLITLETELTRINSGDQLILLTTLRWRQLNDECIELLGSFHNANSNLLGCPADVLFKSLAMNIMKPVFNAIVTQLCRRGLVKHRGQVLHLVDHDPRLSVEDETFLETFLALTPEHQLCPPVVHEMAAKMSMDPTDLVQKLDYFSAMGKLIGIQQQRYFTPAKIREIIRLTETLFAADKNQGFTPADFKTATGIGRRPAVQILEFFDRSGLTLRQHNHRSMIAAASDIFGD</sequence>
<dbReference type="Gene3D" id="1.10.10.10">
    <property type="entry name" value="Winged helix-like DNA-binding domain superfamily/Winged helix DNA-binding domain"/>
    <property type="match status" value="1"/>
</dbReference>
<dbReference type="EMBL" id="AAVT01000014">
    <property type="protein sequence ID" value="EAW29819.1"/>
    <property type="molecule type" value="Genomic_DNA"/>
</dbReference>
<dbReference type="NCBIfam" id="TIGR00475">
    <property type="entry name" value="selB"/>
    <property type="match status" value="1"/>
</dbReference>
<evidence type="ECO:0000256" key="5">
    <source>
        <dbReference type="ARBA" id="ARBA00023134"/>
    </source>
</evidence>
<gene>
    <name evidence="7" type="ORF">GP2143_12024</name>
</gene>
<dbReference type="InterPro" id="IPR000795">
    <property type="entry name" value="T_Tr_GTP-bd_dom"/>
</dbReference>
<dbReference type="InterPro" id="IPR057335">
    <property type="entry name" value="Beta-barrel_SelB"/>
</dbReference>
<dbReference type="InterPro" id="IPR050055">
    <property type="entry name" value="EF-Tu_GTPase"/>
</dbReference>
<evidence type="ECO:0000256" key="4">
    <source>
        <dbReference type="ARBA" id="ARBA00022917"/>
    </source>
</evidence>
<protein>
    <submittedName>
        <fullName evidence="7">Selenocysteine-specific elongation factor</fullName>
    </submittedName>
</protein>
<keyword evidence="5" id="KW-0342">GTP-binding</keyword>
<dbReference type="GO" id="GO:0001514">
    <property type="term" value="P:selenocysteine incorporation"/>
    <property type="evidence" value="ECO:0007669"/>
    <property type="project" value="InterPro"/>
</dbReference>
<evidence type="ECO:0000313" key="7">
    <source>
        <dbReference type="EMBL" id="EAW29819.1"/>
    </source>
</evidence>
<dbReference type="NCBIfam" id="TIGR00231">
    <property type="entry name" value="small_GTP"/>
    <property type="match status" value="1"/>
</dbReference>
<dbReference type="Pfam" id="PF25461">
    <property type="entry name" value="Beta-barrel_SelB"/>
    <property type="match status" value="1"/>
</dbReference>
<dbReference type="OrthoDB" id="9803139at2"/>
<dbReference type="InterPro" id="IPR036390">
    <property type="entry name" value="WH_DNA-bd_sf"/>
</dbReference>
<name>A0YH51_9GAMM</name>
<dbReference type="Pfam" id="PF09106">
    <property type="entry name" value="WHD_2nd_SelB"/>
    <property type="match status" value="1"/>
</dbReference>
<evidence type="ECO:0000256" key="2">
    <source>
        <dbReference type="ARBA" id="ARBA00022490"/>
    </source>
</evidence>
<dbReference type="InterPro" id="IPR009001">
    <property type="entry name" value="Transl_elong_EF1A/Init_IF2_C"/>
</dbReference>
<comment type="subcellular location">
    <subcellularLocation>
        <location evidence="1">Cytoplasm</location>
    </subcellularLocation>
</comment>
<dbReference type="InterPro" id="IPR005225">
    <property type="entry name" value="Small_GTP-bd"/>
</dbReference>
<reference evidence="7 8" key="1">
    <citation type="journal article" date="2010" name="J. Bacteriol.">
        <title>Genome sequence of the oligotrophic marine Gammaproteobacterium HTCC2143, isolated from the Oregon Coast.</title>
        <authorList>
            <person name="Oh H.M."/>
            <person name="Kang I."/>
            <person name="Ferriera S."/>
            <person name="Giovannoni S.J."/>
            <person name="Cho J.C."/>
        </authorList>
    </citation>
    <scope>NUCLEOTIDE SEQUENCE [LARGE SCALE GENOMIC DNA]</scope>
    <source>
        <strain evidence="7 8">HTCC2143</strain>
    </source>
</reference>
<dbReference type="InterPro" id="IPR009000">
    <property type="entry name" value="Transl_B-barrel_sf"/>
</dbReference>
<dbReference type="InterPro" id="IPR004535">
    <property type="entry name" value="Transl_elong_SelB"/>
</dbReference>
<accession>A0YH51</accession>
<dbReference type="GO" id="GO:0003746">
    <property type="term" value="F:translation elongation factor activity"/>
    <property type="evidence" value="ECO:0007669"/>
    <property type="project" value="UniProtKB-KW"/>
</dbReference>
<feature type="domain" description="Tr-type G" evidence="6">
    <location>
        <begin position="1"/>
        <end position="169"/>
    </location>
</feature>
<dbReference type="STRING" id="247633.GP2143_12024"/>
<dbReference type="InterPro" id="IPR015191">
    <property type="entry name" value="SelB_WHD4"/>
</dbReference>
<dbReference type="SUPFAM" id="SSF46785">
    <property type="entry name" value="Winged helix' DNA-binding domain"/>
    <property type="match status" value="2"/>
</dbReference>
<dbReference type="PANTHER" id="PTHR43721:SF22">
    <property type="entry name" value="ELONGATION FACTOR TU, MITOCHONDRIAL"/>
    <property type="match status" value="1"/>
</dbReference>
<dbReference type="PROSITE" id="PS51722">
    <property type="entry name" value="G_TR_2"/>
    <property type="match status" value="1"/>
</dbReference>
<dbReference type="AlphaFoldDB" id="A0YH51"/>
<dbReference type="InterPro" id="IPR027417">
    <property type="entry name" value="P-loop_NTPase"/>
</dbReference>
<dbReference type="Gene3D" id="1.10.10.2770">
    <property type="match status" value="1"/>
</dbReference>
<organism evidence="7 8">
    <name type="scientific">marine gamma proteobacterium HTCC2143</name>
    <dbReference type="NCBI Taxonomy" id="247633"/>
    <lineage>
        <taxon>Bacteria</taxon>
        <taxon>Pseudomonadati</taxon>
        <taxon>Pseudomonadota</taxon>
        <taxon>Gammaproteobacteria</taxon>
        <taxon>Cellvibrionales</taxon>
        <taxon>Spongiibacteraceae</taxon>
        <taxon>BD1-7 clade</taxon>
    </lineage>
</organism>
<evidence type="ECO:0000259" key="6">
    <source>
        <dbReference type="PROSITE" id="PS51722"/>
    </source>
</evidence>
<keyword evidence="7" id="KW-0251">Elongation factor</keyword>
<keyword evidence="4" id="KW-0648">Protein biosynthesis</keyword>
<dbReference type="CDD" id="cd15491">
    <property type="entry name" value="selB_III"/>
    <property type="match status" value="1"/>
</dbReference>
<dbReference type="InterPro" id="IPR015190">
    <property type="entry name" value="Elong_fac_SelB-wing-hlx_typ-2"/>
</dbReference>
<dbReference type="GO" id="GO:0003924">
    <property type="term" value="F:GTPase activity"/>
    <property type="evidence" value="ECO:0007669"/>
    <property type="project" value="InterPro"/>
</dbReference>
<keyword evidence="3" id="KW-0547">Nucleotide-binding</keyword>
<dbReference type="InterPro" id="IPR036388">
    <property type="entry name" value="WH-like_DNA-bd_sf"/>
</dbReference>
<dbReference type="GO" id="GO:0003723">
    <property type="term" value="F:RNA binding"/>
    <property type="evidence" value="ECO:0007669"/>
    <property type="project" value="InterPro"/>
</dbReference>
<dbReference type="SUPFAM" id="SSF50447">
    <property type="entry name" value="Translation proteins"/>
    <property type="match status" value="1"/>
</dbReference>
<dbReference type="eggNOG" id="COG3276">
    <property type="taxonomic scope" value="Bacteria"/>
</dbReference>
<comment type="caution">
    <text evidence="7">The sequence shown here is derived from an EMBL/GenBank/DDBJ whole genome shotgun (WGS) entry which is preliminary data.</text>
</comment>
<evidence type="ECO:0000313" key="8">
    <source>
        <dbReference type="Proteomes" id="UP000004931"/>
    </source>
</evidence>
<dbReference type="PANTHER" id="PTHR43721">
    <property type="entry name" value="ELONGATION FACTOR TU-RELATED"/>
    <property type="match status" value="1"/>
</dbReference>
<proteinExistence type="predicted"/>
<dbReference type="GO" id="GO:0005829">
    <property type="term" value="C:cytosol"/>
    <property type="evidence" value="ECO:0007669"/>
    <property type="project" value="TreeGrafter"/>
</dbReference>
<evidence type="ECO:0000256" key="3">
    <source>
        <dbReference type="ARBA" id="ARBA00022741"/>
    </source>
</evidence>
<dbReference type="Proteomes" id="UP000004931">
    <property type="component" value="Unassembled WGS sequence"/>
</dbReference>
<dbReference type="GO" id="GO:0005525">
    <property type="term" value="F:GTP binding"/>
    <property type="evidence" value="ECO:0007669"/>
    <property type="project" value="UniProtKB-KW"/>
</dbReference>
<dbReference type="SUPFAM" id="SSF52540">
    <property type="entry name" value="P-loop containing nucleoside triphosphate hydrolases"/>
    <property type="match status" value="1"/>
</dbReference>
<dbReference type="CDD" id="cd04171">
    <property type="entry name" value="SelB"/>
    <property type="match status" value="1"/>
</dbReference>
<dbReference type="Pfam" id="PF09107">
    <property type="entry name" value="WHD_3rd_SelB"/>
    <property type="match status" value="1"/>
</dbReference>
<dbReference type="SUPFAM" id="SSF50465">
    <property type="entry name" value="EF-Tu/eEF-1alpha/eIF2-gamma C-terminal domain"/>
    <property type="match status" value="1"/>
</dbReference>
<dbReference type="Pfam" id="PF00009">
    <property type="entry name" value="GTP_EFTU"/>
    <property type="match status" value="1"/>
</dbReference>
<keyword evidence="2" id="KW-0963">Cytoplasm</keyword>
<dbReference type="Gene3D" id="2.40.30.10">
    <property type="entry name" value="Translation factors"/>
    <property type="match status" value="2"/>
</dbReference>
<keyword evidence="8" id="KW-1185">Reference proteome</keyword>